<dbReference type="Pfam" id="PF00664">
    <property type="entry name" value="ABC_membrane"/>
    <property type="match status" value="1"/>
</dbReference>
<evidence type="ECO:0000256" key="2">
    <source>
        <dbReference type="ARBA" id="ARBA00022692"/>
    </source>
</evidence>
<dbReference type="EMBL" id="CP071795">
    <property type="protein sequence ID" value="QTD36733.1"/>
    <property type="molecule type" value="Genomic_DNA"/>
</dbReference>
<evidence type="ECO:0000313" key="13">
    <source>
        <dbReference type="EMBL" id="QTD36733.1"/>
    </source>
</evidence>
<feature type="transmembrane region" description="Helical" evidence="9">
    <location>
        <begin position="424"/>
        <end position="448"/>
    </location>
</feature>
<dbReference type="PROSITE" id="PS50893">
    <property type="entry name" value="ABC_TRANSPORTER_2"/>
    <property type="match status" value="1"/>
</dbReference>
<evidence type="ECO:0000256" key="1">
    <source>
        <dbReference type="ARBA" id="ARBA00004651"/>
    </source>
</evidence>
<accession>A0ABX7SV64</accession>
<protein>
    <submittedName>
        <fullName evidence="13">Peptidase domain-containing ABC transporter</fullName>
    </submittedName>
</protein>
<organism evidence="13 14">
    <name type="scientific">Polaribacter batillariae</name>
    <dbReference type="NCBI Taxonomy" id="2808900"/>
    <lineage>
        <taxon>Bacteria</taxon>
        <taxon>Pseudomonadati</taxon>
        <taxon>Bacteroidota</taxon>
        <taxon>Flavobacteriia</taxon>
        <taxon>Flavobacteriales</taxon>
        <taxon>Flavobacteriaceae</taxon>
    </lineage>
</organism>
<dbReference type="InterPro" id="IPR036640">
    <property type="entry name" value="ABC1_TM_sf"/>
</dbReference>
<feature type="transmembrane region" description="Helical" evidence="9">
    <location>
        <begin position="167"/>
        <end position="185"/>
    </location>
</feature>
<dbReference type="CDD" id="cd18570">
    <property type="entry name" value="ABC_6TM_PCAT1_LagD_like"/>
    <property type="match status" value="1"/>
</dbReference>
<dbReference type="Proteomes" id="UP000663935">
    <property type="component" value="Chromosome"/>
</dbReference>
<keyword evidence="4" id="KW-0067">ATP-binding</keyword>
<keyword evidence="14" id="KW-1185">Reference proteome</keyword>
<feature type="domain" description="Peptidase C39" evidence="12">
    <location>
        <begin position="13"/>
        <end position="136"/>
    </location>
</feature>
<keyword evidence="7 9" id="KW-0472">Membrane</keyword>
<evidence type="ECO:0000259" key="10">
    <source>
        <dbReference type="PROSITE" id="PS50893"/>
    </source>
</evidence>
<feature type="transmembrane region" description="Helical" evidence="9">
    <location>
        <begin position="205"/>
        <end position="225"/>
    </location>
</feature>
<evidence type="ECO:0000259" key="11">
    <source>
        <dbReference type="PROSITE" id="PS50929"/>
    </source>
</evidence>
<dbReference type="Gene3D" id="3.90.70.10">
    <property type="entry name" value="Cysteine proteinases"/>
    <property type="match status" value="1"/>
</dbReference>
<dbReference type="RefSeq" id="WP_207970915.1">
    <property type="nucleotide sequence ID" value="NZ_CP071795.1"/>
</dbReference>
<evidence type="ECO:0000256" key="3">
    <source>
        <dbReference type="ARBA" id="ARBA00022741"/>
    </source>
</evidence>
<name>A0ABX7SV64_9FLAO</name>
<feature type="domain" description="ABC transporter" evidence="10">
    <location>
        <begin position="480"/>
        <end position="715"/>
    </location>
</feature>
<evidence type="ECO:0000256" key="5">
    <source>
        <dbReference type="ARBA" id="ARBA00022927"/>
    </source>
</evidence>
<dbReference type="Gene3D" id="1.20.1560.10">
    <property type="entry name" value="ABC transporter type 1, transmembrane domain"/>
    <property type="match status" value="1"/>
</dbReference>
<evidence type="ECO:0000313" key="14">
    <source>
        <dbReference type="Proteomes" id="UP000663935"/>
    </source>
</evidence>
<comment type="subcellular location">
    <subcellularLocation>
        <location evidence="1">Cell membrane</location>
        <topology evidence="1">Multi-pass membrane protein</topology>
    </subcellularLocation>
</comment>
<dbReference type="PROSITE" id="PS50929">
    <property type="entry name" value="ABC_TM1F"/>
    <property type="match status" value="1"/>
</dbReference>
<dbReference type="InterPro" id="IPR039421">
    <property type="entry name" value="Type_1_exporter"/>
</dbReference>
<evidence type="ECO:0000256" key="6">
    <source>
        <dbReference type="ARBA" id="ARBA00022989"/>
    </source>
</evidence>
<evidence type="ECO:0000256" key="4">
    <source>
        <dbReference type="ARBA" id="ARBA00022840"/>
    </source>
</evidence>
<keyword evidence="6 9" id="KW-1133">Transmembrane helix</keyword>
<dbReference type="InterPro" id="IPR027417">
    <property type="entry name" value="P-loop_NTPase"/>
</dbReference>
<evidence type="ECO:0000256" key="7">
    <source>
        <dbReference type="ARBA" id="ARBA00023136"/>
    </source>
</evidence>
<evidence type="ECO:0000256" key="9">
    <source>
        <dbReference type="SAM" id="Phobius"/>
    </source>
</evidence>
<keyword evidence="5" id="KW-0653">Protein transport</keyword>
<dbReference type="InterPro" id="IPR005074">
    <property type="entry name" value="Peptidase_C39"/>
</dbReference>
<dbReference type="CDD" id="cd02418">
    <property type="entry name" value="Peptidase_C39B"/>
    <property type="match status" value="1"/>
</dbReference>
<dbReference type="SUPFAM" id="SSF90123">
    <property type="entry name" value="ABC transporter transmembrane region"/>
    <property type="match status" value="1"/>
</dbReference>
<keyword evidence="8" id="KW-0080">Bacteriocin transport</keyword>
<dbReference type="InterPro" id="IPR011527">
    <property type="entry name" value="ABC1_TM_dom"/>
</dbReference>
<dbReference type="Pfam" id="PF00005">
    <property type="entry name" value="ABC_tran"/>
    <property type="match status" value="1"/>
</dbReference>
<dbReference type="InterPro" id="IPR003593">
    <property type="entry name" value="AAA+_ATPase"/>
</dbReference>
<dbReference type="SMART" id="SM00382">
    <property type="entry name" value="AAA"/>
    <property type="match status" value="1"/>
</dbReference>
<dbReference type="PANTHER" id="PTHR24221:SF654">
    <property type="entry name" value="ATP-BINDING CASSETTE SUB-FAMILY B MEMBER 6"/>
    <property type="match status" value="1"/>
</dbReference>
<dbReference type="InterPro" id="IPR003439">
    <property type="entry name" value="ABC_transporter-like_ATP-bd"/>
</dbReference>
<gene>
    <name evidence="13" type="ORF">JL193_11355</name>
</gene>
<dbReference type="PROSITE" id="PS50990">
    <property type="entry name" value="PEPTIDASE_C39"/>
    <property type="match status" value="1"/>
</dbReference>
<feature type="domain" description="ABC transmembrane type-1" evidence="11">
    <location>
        <begin position="169"/>
        <end position="442"/>
    </location>
</feature>
<feature type="transmembrane region" description="Helical" evidence="9">
    <location>
        <begin position="391"/>
        <end position="412"/>
    </location>
</feature>
<dbReference type="PANTHER" id="PTHR24221">
    <property type="entry name" value="ATP-BINDING CASSETTE SUB-FAMILY B"/>
    <property type="match status" value="1"/>
</dbReference>
<sequence length="717" mass="80607">MNQKLITKTHILQHDQSDCGVACLLSLIQYYGGSSSLEKLRELSGTTKQGTTLLGLYQTANSIGFTAEGNEADIQAIIDHGAPVILHVVIEEKLQHYVVCYGFENDTFIIGDPGKGIVYYSKEELDKVWVSKSCLTLTPNNNFIKATETKKSKKEWFLKLLKEDKQLLIISIVLGIGIAVLGMAMSVFSQKLIDDILPSQNTTKLVFGIGLLTFLLLIRVGFSTLRELMLIRQSKDFNNRIIDSFYSSLLHLPKPFFDTRKIGELVARLNDTNRVQKVIKHIASNFIIDILVVLVSFGFLFFYSWQVGVIVLVSLPIYFLIIYRFNSKIIKSQKEVMQSYALNESNYISSMQGIATIKNYNRQSFFQKVNQLVFGNLQNKIVDLGKINVRLSLFAGIAGVLFLMAILSYTSLQVYNQQMQLGELMAILGIAGSLLPSITNLALISIPINEAKIAFNRMFEFTSIEKEKQGEFVLTSFESLEIENLSFRFAGRSQLLKDVNLSIKKGEISAVVGESGSGKSTLGQIFQKFYNFENGNVIVNKKTNLDDVKLSNWRNLVGVVPQDITIFNGNVLDNILLGQEDKPENVVAFCQEYGFEEFIKDFPQGYATILGEEGVNLSGGQKQIIALARVLYKKPELLILDEATAAMDRKTEKFSIELISKLKENMGVLFISHRLETLKKYADNIYVLEGGKTVVQGSHKELLETSNFYSDYWKELV</sequence>
<keyword evidence="2 9" id="KW-0812">Transmembrane</keyword>
<dbReference type="Pfam" id="PF03412">
    <property type="entry name" value="Peptidase_C39"/>
    <property type="match status" value="1"/>
</dbReference>
<feature type="transmembrane region" description="Helical" evidence="9">
    <location>
        <begin position="282"/>
        <end position="301"/>
    </location>
</feature>
<keyword evidence="5" id="KW-0813">Transport</keyword>
<feature type="transmembrane region" description="Helical" evidence="9">
    <location>
        <begin position="307"/>
        <end position="325"/>
    </location>
</feature>
<evidence type="ECO:0000259" key="12">
    <source>
        <dbReference type="PROSITE" id="PS50990"/>
    </source>
</evidence>
<dbReference type="Gene3D" id="3.40.50.300">
    <property type="entry name" value="P-loop containing nucleotide triphosphate hydrolases"/>
    <property type="match status" value="1"/>
</dbReference>
<reference evidence="13 14" key="1">
    <citation type="submission" date="2021-03" db="EMBL/GenBank/DDBJ databases">
        <title>Complete genome of Polaribacter_sp.G4M1.</title>
        <authorList>
            <person name="Jeong S.W."/>
            <person name="Bae J.W."/>
        </authorList>
    </citation>
    <scope>NUCLEOTIDE SEQUENCE [LARGE SCALE GENOMIC DNA]</scope>
    <source>
        <strain evidence="13 14">G4M1</strain>
    </source>
</reference>
<dbReference type="SUPFAM" id="SSF52540">
    <property type="entry name" value="P-loop containing nucleoside triphosphate hydrolases"/>
    <property type="match status" value="1"/>
</dbReference>
<proteinExistence type="predicted"/>
<evidence type="ECO:0000256" key="8">
    <source>
        <dbReference type="ARBA" id="ARBA00043264"/>
    </source>
</evidence>
<keyword evidence="3" id="KW-0547">Nucleotide-binding</keyword>